<keyword evidence="7" id="KW-1185">Reference proteome</keyword>
<dbReference type="PIRSF" id="PIRSF006806">
    <property type="entry name" value="FTHF_cligase"/>
    <property type="match status" value="1"/>
</dbReference>
<dbReference type="GO" id="GO:0035999">
    <property type="term" value="P:tetrahydrofolate interconversion"/>
    <property type="evidence" value="ECO:0007669"/>
    <property type="project" value="TreeGrafter"/>
</dbReference>
<keyword evidence="3 4" id="KW-0067">ATP-binding</keyword>
<name>A0A2Z4UB57_9FIRM</name>
<keyword evidence="2 4" id="KW-0547">Nucleotide-binding</keyword>
<dbReference type="SUPFAM" id="SSF100950">
    <property type="entry name" value="NagB/RpiA/CoA transferase-like"/>
    <property type="match status" value="1"/>
</dbReference>
<feature type="binding site" evidence="4">
    <location>
        <begin position="130"/>
        <end position="138"/>
    </location>
    <ligand>
        <name>ATP</name>
        <dbReference type="ChEBI" id="CHEBI:30616"/>
    </ligand>
</feature>
<gene>
    <name evidence="6" type="ORF">DQQ01_09205</name>
</gene>
<evidence type="ECO:0000256" key="1">
    <source>
        <dbReference type="ARBA" id="ARBA00010638"/>
    </source>
</evidence>
<dbReference type="RefSeq" id="WP_111919782.1">
    <property type="nucleotide sequence ID" value="NZ_CAUWHR010000007.1"/>
</dbReference>
<evidence type="ECO:0000313" key="7">
    <source>
        <dbReference type="Proteomes" id="UP000250003"/>
    </source>
</evidence>
<feature type="binding site" evidence="4">
    <location>
        <position position="55"/>
    </location>
    <ligand>
        <name>substrate</name>
    </ligand>
</feature>
<dbReference type="EMBL" id="CP030280">
    <property type="protein sequence ID" value="AWY98293.1"/>
    <property type="molecule type" value="Genomic_DNA"/>
</dbReference>
<evidence type="ECO:0000256" key="5">
    <source>
        <dbReference type="RuleBase" id="RU361279"/>
    </source>
</evidence>
<dbReference type="KEGG" id="blau:DQQ01_09205"/>
<feature type="binding site" evidence="4">
    <location>
        <begin position="4"/>
        <end position="8"/>
    </location>
    <ligand>
        <name>ATP</name>
        <dbReference type="ChEBI" id="CHEBI:30616"/>
    </ligand>
</feature>
<evidence type="ECO:0000256" key="3">
    <source>
        <dbReference type="ARBA" id="ARBA00022840"/>
    </source>
</evidence>
<dbReference type="OrthoDB" id="9801938at2"/>
<dbReference type="PANTHER" id="PTHR23407">
    <property type="entry name" value="ATPASE INHIBITOR/5-FORMYLTETRAHYDROFOLATE CYCLO-LIGASE"/>
    <property type="match status" value="1"/>
</dbReference>
<accession>A0A2Z4UB57</accession>
<dbReference type="Gene3D" id="3.40.50.10420">
    <property type="entry name" value="NagB/RpiA/CoA transferase-like"/>
    <property type="match status" value="1"/>
</dbReference>
<protein>
    <recommendedName>
        <fullName evidence="5">5-formyltetrahydrofolate cyclo-ligase</fullName>
        <ecNumber evidence="5">6.3.3.2</ecNumber>
    </recommendedName>
</protein>
<comment type="cofactor">
    <cofactor evidence="5">
        <name>Mg(2+)</name>
        <dbReference type="ChEBI" id="CHEBI:18420"/>
    </cofactor>
</comment>
<dbReference type="GO" id="GO:0005524">
    <property type="term" value="F:ATP binding"/>
    <property type="evidence" value="ECO:0007669"/>
    <property type="project" value="UniProtKB-KW"/>
</dbReference>
<evidence type="ECO:0000313" key="6">
    <source>
        <dbReference type="EMBL" id="AWY98293.1"/>
    </source>
</evidence>
<keyword evidence="5" id="KW-0479">Metal-binding</keyword>
<dbReference type="Pfam" id="PF01812">
    <property type="entry name" value="5-FTHF_cyc-lig"/>
    <property type="match status" value="1"/>
</dbReference>
<sequence length="183" mass="20936">MDSKKEIRKYIFGRRKETSVEEVEENSRVICEKILALPEFQQADCVYAYADYNKEVITKGIIEAAWKAGKRVAVPKVTGAHEMKYYYITSFDQLSPGYFQIPEPSEGEEALEETAFLVVPGVAFDINRHRAGYGQGFYDRYLSQHPKHKTVAVAFEFQIVEEVPAEVTDIFPQKVVTEARVIE</sequence>
<dbReference type="PANTHER" id="PTHR23407:SF1">
    <property type="entry name" value="5-FORMYLTETRAHYDROFOLATE CYCLO-LIGASE"/>
    <property type="match status" value="1"/>
</dbReference>
<dbReference type="GO" id="GO:0009396">
    <property type="term" value="P:folic acid-containing compound biosynthetic process"/>
    <property type="evidence" value="ECO:0007669"/>
    <property type="project" value="TreeGrafter"/>
</dbReference>
<dbReference type="Proteomes" id="UP000250003">
    <property type="component" value="Chromosome"/>
</dbReference>
<reference evidence="7" key="1">
    <citation type="submission" date="2018-06" db="EMBL/GenBank/DDBJ databases">
        <title>Description of Blautia argi sp. nov., a new anaerobic isolated from dog feces.</title>
        <authorList>
            <person name="Chang Y.-H."/>
            <person name="Paek J."/>
            <person name="Shin Y."/>
        </authorList>
    </citation>
    <scope>NUCLEOTIDE SEQUENCE [LARGE SCALE GENOMIC DNA]</scope>
    <source>
        <strain evidence="7">KCTC 15426</strain>
    </source>
</reference>
<dbReference type="InterPro" id="IPR002698">
    <property type="entry name" value="FTHF_cligase"/>
</dbReference>
<dbReference type="InterPro" id="IPR037171">
    <property type="entry name" value="NagB/RpiA_transferase-like"/>
</dbReference>
<dbReference type="EC" id="6.3.3.2" evidence="5"/>
<dbReference type="InterPro" id="IPR024185">
    <property type="entry name" value="FTHF_cligase-like_sf"/>
</dbReference>
<evidence type="ECO:0000256" key="4">
    <source>
        <dbReference type="PIRSR" id="PIRSR006806-1"/>
    </source>
</evidence>
<keyword evidence="6" id="KW-0436">Ligase</keyword>
<keyword evidence="5" id="KW-0460">Magnesium</keyword>
<comment type="similarity">
    <text evidence="1 5">Belongs to the 5-formyltetrahydrofolate cyclo-ligase family.</text>
</comment>
<dbReference type="GO" id="GO:0030272">
    <property type="term" value="F:5-formyltetrahydrofolate cyclo-ligase activity"/>
    <property type="evidence" value="ECO:0007669"/>
    <property type="project" value="UniProtKB-EC"/>
</dbReference>
<evidence type="ECO:0000256" key="2">
    <source>
        <dbReference type="ARBA" id="ARBA00022741"/>
    </source>
</evidence>
<dbReference type="AlphaFoldDB" id="A0A2Z4UB57"/>
<dbReference type="GO" id="GO:0046872">
    <property type="term" value="F:metal ion binding"/>
    <property type="evidence" value="ECO:0007669"/>
    <property type="project" value="UniProtKB-KW"/>
</dbReference>
<dbReference type="NCBIfam" id="TIGR02727">
    <property type="entry name" value="MTHFS_bact"/>
    <property type="match status" value="1"/>
</dbReference>
<comment type="catalytic activity">
    <reaction evidence="5">
        <text>(6S)-5-formyl-5,6,7,8-tetrahydrofolate + ATP = (6R)-5,10-methenyltetrahydrofolate + ADP + phosphate</text>
        <dbReference type="Rhea" id="RHEA:10488"/>
        <dbReference type="ChEBI" id="CHEBI:30616"/>
        <dbReference type="ChEBI" id="CHEBI:43474"/>
        <dbReference type="ChEBI" id="CHEBI:57455"/>
        <dbReference type="ChEBI" id="CHEBI:57457"/>
        <dbReference type="ChEBI" id="CHEBI:456216"/>
        <dbReference type="EC" id="6.3.3.2"/>
    </reaction>
</comment>
<proteinExistence type="inferred from homology"/>
<organism evidence="6 7">
    <name type="scientific">Blautia argi</name>
    <dbReference type="NCBI Taxonomy" id="1912897"/>
    <lineage>
        <taxon>Bacteria</taxon>
        <taxon>Bacillati</taxon>
        <taxon>Bacillota</taxon>
        <taxon>Clostridia</taxon>
        <taxon>Lachnospirales</taxon>
        <taxon>Lachnospiraceae</taxon>
        <taxon>Blautia</taxon>
    </lineage>
</organism>